<feature type="region of interest" description="Disordered" evidence="7">
    <location>
        <begin position="36"/>
        <end position="87"/>
    </location>
</feature>
<dbReference type="InterPro" id="IPR013900">
    <property type="entry name" value="RNR_inhibitor"/>
</dbReference>
<evidence type="ECO:0000256" key="2">
    <source>
        <dbReference type="ARBA" id="ARBA00004496"/>
    </source>
</evidence>
<organism evidence="8 9">
    <name type="scientific">Metschnikowia bicuspidata var. bicuspidata NRRL YB-4993</name>
    <dbReference type="NCBI Taxonomy" id="869754"/>
    <lineage>
        <taxon>Eukaryota</taxon>
        <taxon>Fungi</taxon>
        <taxon>Dikarya</taxon>
        <taxon>Ascomycota</taxon>
        <taxon>Saccharomycotina</taxon>
        <taxon>Pichiomycetes</taxon>
        <taxon>Metschnikowiaceae</taxon>
        <taxon>Metschnikowia</taxon>
    </lineage>
</organism>
<dbReference type="RefSeq" id="XP_018712801.1">
    <property type="nucleotide sequence ID" value="XM_018855813.1"/>
</dbReference>
<reference evidence="8 9" key="1">
    <citation type="submission" date="2016-05" db="EMBL/GenBank/DDBJ databases">
        <title>Comparative genomics of biotechnologically important yeasts.</title>
        <authorList>
            <consortium name="DOE Joint Genome Institute"/>
            <person name="Riley R."/>
            <person name="Haridas S."/>
            <person name="Wolfe K.H."/>
            <person name="Lopes M.R."/>
            <person name="Hittinger C.T."/>
            <person name="Goker M."/>
            <person name="Salamov A."/>
            <person name="Wisecaver J."/>
            <person name="Long T.M."/>
            <person name="Aerts A.L."/>
            <person name="Barry K."/>
            <person name="Choi C."/>
            <person name="Clum A."/>
            <person name="Coughlan A.Y."/>
            <person name="Deshpande S."/>
            <person name="Douglass A.P."/>
            <person name="Hanson S.J."/>
            <person name="Klenk H.-P."/>
            <person name="LaButti K."/>
            <person name="Lapidus A."/>
            <person name="Lindquist E."/>
            <person name="Lipzen A."/>
            <person name="Meier-kolthoff J.P."/>
            <person name="Ohm R.A."/>
            <person name="Otillar R.P."/>
            <person name="Pangilinan J."/>
            <person name="Peng Y."/>
            <person name="Rokas A."/>
            <person name="Rosa C.A."/>
            <person name="Scheuner C."/>
            <person name="Sibirny A.A."/>
            <person name="Slot J.C."/>
            <person name="Stielow J.B."/>
            <person name="Sun H."/>
            <person name="Kurtzman C.P."/>
            <person name="Blackwell M."/>
            <person name="Grigoriev I.V."/>
            <person name="Jeffries T.W."/>
        </authorList>
    </citation>
    <scope>NUCLEOTIDE SEQUENCE [LARGE SCALE GENOMIC DNA]</scope>
    <source>
        <strain evidence="8 9">NRRL YB-4993</strain>
    </source>
</reference>
<evidence type="ECO:0000256" key="1">
    <source>
        <dbReference type="ARBA" id="ARBA00004123"/>
    </source>
</evidence>
<dbReference type="GO" id="GO:0005634">
    <property type="term" value="C:nucleus"/>
    <property type="evidence" value="ECO:0007669"/>
    <property type="project" value="UniProtKB-SubCell"/>
</dbReference>
<keyword evidence="9" id="KW-1185">Reference proteome</keyword>
<evidence type="ECO:0000256" key="3">
    <source>
        <dbReference type="ARBA" id="ARBA00005459"/>
    </source>
</evidence>
<sequence length="166" mass="18392">MENPHTKRQMHQAPTPENADPYAASLMTLGMRIRKAVADGHPGNRQYSYKPQFGGESVESQPRNQPERTPLPAHLSQPPALTSDGSTFQSGLNVCEWGAPSVNVQTLPLMGTKRKHDEEPDETECSHFEQHGGHHGYHAGSARVSSFGSWEEFSQKNGALHFDEDF</sequence>
<evidence type="ECO:0000256" key="7">
    <source>
        <dbReference type="SAM" id="MobiDB-lite"/>
    </source>
</evidence>
<accession>A0A1A0HE89</accession>
<keyword evidence="5" id="KW-0963">Cytoplasm</keyword>
<comment type="subcellular location">
    <subcellularLocation>
        <location evidence="2">Cytoplasm</location>
    </subcellularLocation>
    <subcellularLocation>
        <location evidence="1">Nucleus</location>
    </subcellularLocation>
</comment>
<protein>
    <recommendedName>
        <fullName evidence="4">Damage-regulated import facilitator 1</fullName>
    </recommendedName>
</protein>
<comment type="caution">
    <text evidence="8">The sequence shown here is derived from an EMBL/GenBank/DDBJ whole genome shotgun (WGS) entry which is preliminary data.</text>
</comment>
<keyword evidence="6" id="KW-0539">Nucleus</keyword>
<dbReference type="EMBL" id="LXTC01000002">
    <property type="protein sequence ID" value="OBA22305.1"/>
    <property type="molecule type" value="Genomic_DNA"/>
</dbReference>
<gene>
    <name evidence="8" type="ORF">METBIDRAFT_31224</name>
</gene>
<dbReference type="Proteomes" id="UP000092555">
    <property type="component" value="Unassembled WGS sequence"/>
</dbReference>
<evidence type="ECO:0000313" key="8">
    <source>
        <dbReference type="EMBL" id="OBA22305.1"/>
    </source>
</evidence>
<name>A0A1A0HE89_9ASCO</name>
<dbReference type="OrthoDB" id="4072855at2759"/>
<dbReference type="AlphaFoldDB" id="A0A1A0HE89"/>
<feature type="compositionally biased region" description="Basic residues" evidence="7">
    <location>
        <begin position="1"/>
        <end position="10"/>
    </location>
</feature>
<evidence type="ECO:0000313" key="9">
    <source>
        <dbReference type="Proteomes" id="UP000092555"/>
    </source>
</evidence>
<dbReference type="GO" id="GO:0005737">
    <property type="term" value="C:cytoplasm"/>
    <property type="evidence" value="ECO:0007669"/>
    <property type="project" value="UniProtKB-SubCell"/>
</dbReference>
<evidence type="ECO:0000256" key="6">
    <source>
        <dbReference type="ARBA" id="ARBA00023242"/>
    </source>
</evidence>
<dbReference type="Pfam" id="PF08591">
    <property type="entry name" value="RNR_inhib"/>
    <property type="match status" value="1"/>
</dbReference>
<comment type="similarity">
    <text evidence="3">Belongs to the DIF1/spd1 family.</text>
</comment>
<feature type="region of interest" description="Disordered" evidence="7">
    <location>
        <begin position="1"/>
        <end position="23"/>
    </location>
</feature>
<evidence type="ECO:0000256" key="4">
    <source>
        <dbReference type="ARBA" id="ARBA00021625"/>
    </source>
</evidence>
<evidence type="ECO:0000256" key="5">
    <source>
        <dbReference type="ARBA" id="ARBA00022490"/>
    </source>
</evidence>
<proteinExistence type="inferred from homology"/>
<dbReference type="GeneID" id="30028789"/>